<dbReference type="GO" id="GO:0043235">
    <property type="term" value="C:receptor complex"/>
    <property type="evidence" value="ECO:0007669"/>
    <property type="project" value="TreeGrafter"/>
</dbReference>
<evidence type="ECO:0000256" key="1">
    <source>
        <dbReference type="ARBA" id="ARBA00004167"/>
    </source>
</evidence>
<comment type="catalytic activity">
    <reaction evidence="2">
        <text>L-tyrosyl-[protein] + ATP = O-phospho-L-tyrosyl-[protein] + ADP + H(+)</text>
        <dbReference type="Rhea" id="RHEA:10596"/>
        <dbReference type="Rhea" id="RHEA-COMP:10136"/>
        <dbReference type="Rhea" id="RHEA-COMP:20101"/>
        <dbReference type="ChEBI" id="CHEBI:15378"/>
        <dbReference type="ChEBI" id="CHEBI:30616"/>
        <dbReference type="ChEBI" id="CHEBI:46858"/>
        <dbReference type="ChEBI" id="CHEBI:61978"/>
        <dbReference type="ChEBI" id="CHEBI:456216"/>
        <dbReference type="EC" id="2.7.10.1"/>
    </reaction>
</comment>
<dbReference type="Pfam" id="PF00536">
    <property type="entry name" value="SAM_1"/>
    <property type="match status" value="1"/>
</dbReference>
<comment type="subcellular location">
    <subcellularLocation>
        <location evidence="1">Membrane</location>
        <topology evidence="1">Single-pass membrane protein</topology>
    </subcellularLocation>
</comment>
<protein>
    <submittedName>
        <fullName evidence="6">Protein kinase, putative</fullName>
    </submittedName>
</protein>
<dbReference type="SUPFAM" id="SSF48371">
    <property type="entry name" value="ARM repeat"/>
    <property type="match status" value="1"/>
</dbReference>
<feature type="domain" description="Protein kinase" evidence="5">
    <location>
        <begin position="699"/>
        <end position="972"/>
    </location>
</feature>
<feature type="region of interest" description="Disordered" evidence="4">
    <location>
        <begin position="1"/>
        <end position="46"/>
    </location>
</feature>
<feature type="region of interest" description="Disordered" evidence="4">
    <location>
        <begin position="980"/>
        <end position="1003"/>
    </location>
</feature>
<dbReference type="SUPFAM" id="SSF56112">
    <property type="entry name" value="Protein kinase-like (PK-like)"/>
    <property type="match status" value="1"/>
</dbReference>
<dbReference type="InterPro" id="IPR011009">
    <property type="entry name" value="Kinase-like_dom_sf"/>
</dbReference>
<evidence type="ECO:0000256" key="4">
    <source>
        <dbReference type="SAM" id="MobiDB-lite"/>
    </source>
</evidence>
<dbReference type="OrthoDB" id="60655at2759"/>
<dbReference type="AlphaFoldDB" id="A0A2R5GSN5"/>
<sequence length="1003" mass="111856">MLHKFRRKSHEPYQASASNSSSSTSRTSPNAKIRRNSTLPFLSRPSLQTSHWYHGHSFKKEYDEPGAEDSIPNSKDAASENQAKRIAKSNEEEPIVIGSFREVQKKWLRSNRPSTRQADTDTDIPLHLRGGAWPCTPTPCSLDLCEDARKVFVHVLYELILSLLLLPKPVAAKLMASQTKDEKRRLIKQHRQMWTQRSEDHTIRRNVSNGQSGTSRQPTHGLKSSFSSSKISVSSSSSSSSSMSLRSTDSQQGIKLDTGMPLLDFESVLCESLVRLRTADRVALQQFVTQNGQALFEMLNFCAFRKPCGEEEMAVIVRSLQCLDRITDNNVGIGLVLRFPTTLVTLALCARCELLPSHDDKETPHLHVESVKNAILSLSMLVRLLWGLRGGSRVLMQGGALYLFKHDYENASLANDCPCILVELCLVIFTFLNSLIELEDVIQRRDAIRVDIHRLQLLLDASKLASRTAKTTWTKLHKGKSLRVYSQELETQLEIFRVREGRDLSLIVEKDTDNFGAKFFITTSSTTTGTPGVTYACVLAARKAKQCPTASTHPCGCACHKAVAAISKDTKENQLRWMAVVQLLTRADLANYKDAFYDEGFDTIERVREMDAEDFSALKMKRGHAKSLRKALKTMTDAPVRPRAPERRPGTNATASLAPRNTSDANFSMSEDGDKASESDGPRRWSRPFGFKVIPHAALMLHGLIGRGSFGDVHLCEYQGGQCVAKKILRVPEGSEEEENPSLLTNEVILREAETMEMCKNHPHVVTLFGVCLDSPHSLLLISELCERGSLYEAVVQPAVSAFSLVQTLVLARQGVSGLVHLHSLDVVHRDIAARNFLLDSRGIVKVCDFGLAKIKPSHRNGSLEHSAGASRRVNPLRWAAPESLRDHEYSAASDVYMCGVFLWELWMRKQPFPHLDDVRAALQVIAGQRPHIDAAHRAERPELVDLCERCWCAEPAERPTMVEVLATLRSLQNKYSTEKVANPNAATPGVPPRPGHRYKDGL</sequence>
<feature type="compositionally biased region" description="Polar residues" evidence="4">
    <location>
        <begin position="36"/>
        <end position="46"/>
    </location>
</feature>
<dbReference type="InterPro" id="IPR016024">
    <property type="entry name" value="ARM-type_fold"/>
</dbReference>
<feature type="compositionally biased region" description="Polar residues" evidence="4">
    <location>
        <begin position="651"/>
        <end position="669"/>
    </location>
</feature>
<dbReference type="GO" id="GO:0004714">
    <property type="term" value="F:transmembrane receptor protein tyrosine kinase activity"/>
    <property type="evidence" value="ECO:0007669"/>
    <property type="project" value="UniProtKB-EC"/>
</dbReference>
<dbReference type="GO" id="GO:0005886">
    <property type="term" value="C:plasma membrane"/>
    <property type="evidence" value="ECO:0007669"/>
    <property type="project" value="TreeGrafter"/>
</dbReference>
<dbReference type="InterPro" id="IPR000719">
    <property type="entry name" value="Prot_kinase_dom"/>
</dbReference>
<dbReference type="InterPro" id="IPR020635">
    <property type="entry name" value="Tyr_kinase_cat_dom"/>
</dbReference>
<feature type="compositionally biased region" description="Low complexity" evidence="4">
    <location>
        <begin position="15"/>
        <end position="28"/>
    </location>
</feature>
<feature type="compositionally biased region" description="Basic and acidic residues" evidence="4">
    <location>
        <begin position="672"/>
        <end position="683"/>
    </location>
</feature>
<dbReference type="SMART" id="SM00219">
    <property type="entry name" value="TyrKc"/>
    <property type="match status" value="1"/>
</dbReference>
<dbReference type="EMBL" id="BEYU01000172">
    <property type="protein sequence ID" value="GBG33887.1"/>
    <property type="molecule type" value="Genomic_DNA"/>
</dbReference>
<keyword evidence="3" id="KW-0067">ATP-binding</keyword>
<dbReference type="InterPro" id="IPR050122">
    <property type="entry name" value="RTK"/>
</dbReference>
<keyword evidence="7" id="KW-1185">Reference proteome</keyword>
<feature type="compositionally biased region" description="Low complexity" evidence="4">
    <location>
        <begin position="224"/>
        <end position="247"/>
    </location>
</feature>
<reference evidence="6 7" key="1">
    <citation type="submission" date="2017-12" db="EMBL/GenBank/DDBJ databases">
        <title>Sequencing, de novo assembly and annotation of complete genome of a new Thraustochytrid species, strain FCC1311.</title>
        <authorList>
            <person name="Sedici K."/>
            <person name="Godart F."/>
            <person name="Aiese Cigliano R."/>
            <person name="Sanseverino W."/>
            <person name="Barakat M."/>
            <person name="Ortet P."/>
            <person name="Marechal E."/>
            <person name="Cagnac O."/>
            <person name="Amato A."/>
        </authorList>
    </citation>
    <scope>NUCLEOTIDE SEQUENCE [LARGE SCALE GENOMIC DNA]</scope>
</reference>
<accession>A0A2R5GSN5</accession>
<organism evidence="6 7">
    <name type="scientific">Hondaea fermentalgiana</name>
    <dbReference type="NCBI Taxonomy" id="2315210"/>
    <lineage>
        <taxon>Eukaryota</taxon>
        <taxon>Sar</taxon>
        <taxon>Stramenopiles</taxon>
        <taxon>Bigyra</taxon>
        <taxon>Labyrinthulomycetes</taxon>
        <taxon>Thraustochytrida</taxon>
        <taxon>Thraustochytriidae</taxon>
        <taxon>Hondaea</taxon>
    </lineage>
</organism>
<proteinExistence type="predicted"/>
<dbReference type="PANTHER" id="PTHR24416">
    <property type="entry name" value="TYROSINE-PROTEIN KINASE RECEPTOR"/>
    <property type="match status" value="1"/>
</dbReference>
<feature type="region of interest" description="Disordered" evidence="4">
    <location>
        <begin position="188"/>
        <end position="247"/>
    </location>
</feature>
<dbReference type="InterPro" id="IPR001245">
    <property type="entry name" value="Ser-Thr/Tyr_kinase_cat_dom"/>
</dbReference>
<dbReference type="Proteomes" id="UP000241890">
    <property type="component" value="Unassembled WGS sequence"/>
</dbReference>
<evidence type="ECO:0000313" key="6">
    <source>
        <dbReference type="EMBL" id="GBG33887.1"/>
    </source>
</evidence>
<dbReference type="InterPro" id="IPR013761">
    <property type="entry name" value="SAM/pointed_sf"/>
</dbReference>
<evidence type="ECO:0000313" key="7">
    <source>
        <dbReference type="Proteomes" id="UP000241890"/>
    </source>
</evidence>
<keyword evidence="6" id="KW-0418">Kinase</keyword>
<dbReference type="PRINTS" id="PR00109">
    <property type="entry name" value="TYRKINASE"/>
</dbReference>
<dbReference type="Pfam" id="PF07714">
    <property type="entry name" value="PK_Tyr_Ser-Thr"/>
    <property type="match status" value="1"/>
</dbReference>
<dbReference type="Gene3D" id="1.10.510.10">
    <property type="entry name" value="Transferase(Phosphotransferase) domain 1"/>
    <property type="match status" value="1"/>
</dbReference>
<evidence type="ECO:0000256" key="3">
    <source>
        <dbReference type="PROSITE-ProRule" id="PRU10141"/>
    </source>
</evidence>
<dbReference type="PROSITE" id="PS00109">
    <property type="entry name" value="PROTEIN_KINASE_TYR"/>
    <property type="match status" value="1"/>
</dbReference>
<dbReference type="PANTHER" id="PTHR24416:SF611">
    <property type="entry name" value="TYROSINE-PROTEIN KINASE TRANSMEMBRANE RECEPTOR ROR"/>
    <property type="match status" value="1"/>
</dbReference>
<dbReference type="GO" id="GO:0005524">
    <property type="term" value="F:ATP binding"/>
    <property type="evidence" value="ECO:0007669"/>
    <property type="project" value="UniProtKB-UniRule"/>
</dbReference>
<feature type="compositionally biased region" description="Polar residues" evidence="4">
    <location>
        <begin position="205"/>
        <end position="218"/>
    </location>
</feature>
<feature type="binding site" evidence="3">
    <location>
        <position position="727"/>
    </location>
    <ligand>
        <name>ATP</name>
        <dbReference type="ChEBI" id="CHEBI:30616"/>
    </ligand>
</feature>
<dbReference type="PROSITE" id="PS50011">
    <property type="entry name" value="PROTEIN_KINASE_DOM"/>
    <property type="match status" value="1"/>
</dbReference>
<keyword evidence="6" id="KW-0808">Transferase</keyword>
<dbReference type="Gene3D" id="1.10.150.50">
    <property type="entry name" value="Transcription Factor, Ets-1"/>
    <property type="match status" value="1"/>
</dbReference>
<dbReference type="InterPro" id="IPR008266">
    <property type="entry name" value="Tyr_kinase_AS"/>
</dbReference>
<dbReference type="InterPro" id="IPR017441">
    <property type="entry name" value="Protein_kinase_ATP_BS"/>
</dbReference>
<dbReference type="InterPro" id="IPR001660">
    <property type="entry name" value="SAM"/>
</dbReference>
<feature type="region of interest" description="Disordered" evidence="4">
    <location>
        <begin position="61"/>
        <end position="90"/>
    </location>
</feature>
<name>A0A2R5GSN5_9STRA</name>
<gene>
    <name evidence="6" type="ORF">FCC1311_101102</name>
</gene>
<comment type="caution">
    <text evidence="6">The sequence shown here is derived from an EMBL/GenBank/DDBJ whole genome shotgun (WGS) entry which is preliminary data.</text>
</comment>
<dbReference type="GO" id="GO:0007169">
    <property type="term" value="P:cell surface receptor protein tyrosine kinase signaling pathway"/>
    <property type="evidence" value="ECO:0007669"/>
    <property type="project" value="TreeGrafter"/>
</dbReference>
<evidence type="ECO:0000256" key="2">
    <source>
        <dbReference type="ARBA" id="ARBA00051243"/>
    </source>
</evidence>
<keyword evidence="3" id="KW-0547">Nucleotide-binding</keyword>
<feature type="region of interest" description="Disordered" evidence="4">
    <location>
        <begin position="633"/>
        <end position="683"/>
    </location>
</feature>
<evidence type="ECO:0000259" key="5">
    <source>
        <dbReference type="PROSITE" id="PS50011"/>
    </source>
</evidence>
<dbReference type="SUPFAM" id="SSF47769">
    <property type="entry name" value="SAM/Pointed domain"/>
    <property type="match status" value="1"/>
</dbReference>
<dbReference type="InParanoid" id="A0A2R5GSN5"/>
<dbReference type="PROSITE" id="PS00107">
    <property type="entry name" value="PROTEIN_KINASE_ATP"/>
    <property type="match status" value="1"/>
</dbReference>